<proteinExistence type="predicted"/>
<dbReference type="InterPro" id="IPR056604">
    <property type="entry name" value="GBF1-like_TPR"/>
</dbReference>
<feature type="domain" description="GBF1-like tetratricopeptide repeats" evidence="1">
    <location>
        <begin position="41"/>
        <end position="108"/>
    </location>
</feature>
<feature type="non-terminal residue" evidence="2">
    <location>
        <position position="1"/>
    </location>
</feature>
<comment type="caution">
    <text evidence="2">The sequence shown here is derived from an EMBL/GenBank/DDBJ whole genome shotgun (WGS) entry which is preliminary data.</text>
</comment>
<dbReference type="AlphaFoldDB" id="A0AAV0BQS5"/>
<name>A0AAV0BQS5_PHAPC</name>
<organism evidence="2 3">
    <name type="scientific">Phakopsora pachyrhizi</name>
    <name type="common">Asian soybean rust disease fungus</name>
    <dbReference type="NCBI Taxonomy" id="170000"/>
    <lineage>
        <taxon>Eukaryota</taxon>
        <taxon>Fungi</taxon>
        <taxon>Dikarya</taxon>
        <taxon>Basidiomycota</taxon>
        <taxon>Pucciniomycotina</taxon>
        <taxon>Pucciniomycetes</taxon>
        <taxon>Pucciniales</taxon>
        <taxon>Phakopsoraceae</taxon>
        <taxon>Phakopsora</taxon>
    </lineage>
</organism>
<dbReference type="EMBL" id="CALTRL010006119">
    <property type="protein sequence ID" value="CAH7689725.1"/>
    <property type="molecule type" value="Genomic_DNA"/>
</dbReference>
<accession>A0AAV0BQS5</accession>
<evidence type="ECO:0000259" key="1">
    <source>
        <dbReference type="Pfam" id="PF23325"/>
    </source>
</evidence>
<sequence>NFAPFIQALNSFAGVCGQENLKSQEPNNFLSEAPFGPTSSWASFWMPVLLHMDNKVFTRALAYLQRSLVAPEILLNGNIDLTVIFERVLFPVLEELLKPQVFRRDPGGWERPD</sequence>
<protein>
    <recommendedName>
        <fullName evidence="1">GBF1-like tetratricopeptide repeats domain-containing protein</fullName>
    </recommendedName>
</protein>
<evidence type="ECO:0000313" key="3">
    <source>
        <dbReference type="Proteomes" id="UP001153365"/>
    </source>
</evidence>
<evidence type="ECO:0000313" key="2">
    <source>
        <dbReference type="EMBL" id="CAH7689725.1"/>
    </source>
</evidence>
<dbReference type="Pfam" id="PF23325">
    <property type="entry name" value="TPR_28"/>
    <property type="match status" value="1"/>
</dbReference>
<gene>
    <name evidence="2" type="ORF">PPACK8108_LOCUS24850</name>
</gene>
<reference evidence="2" key="1">
    <citation type="submission" date="2022-06" db="EMBL/GenBank/DDBJ databases">
        <authorList>
            <consortium name="SYNGENTA / RWTH Aachen University"/>
        </authorList>
    </citation>
    <scope>NUCLEOTIDE SEQUENCE</scope>
</reference>
<keyword evidence="3" id="KW-1185">Reference proteome</keyword>
<dbReference type="Proteomes" id="UP001153365">
    <property type="component" value="Unassembled WGS sequence"/>
</dbReference>